<keyword evidence="2" id="KW-0418">Kinase</keyword>
<dbReference type="Pfam" id="PF09848">
    <property type="entry name" value="SLFN-g3_helicase"/>
    <property type="match status" value="1"/>
</dbReference>
<dbReference type="Gene3D" id="3.40.50.300">
    <property type="entry name" value="P-loop containing nucleotide triphosphate hydrolases"/>
    <property type="match status" value="1"/>
</dbReference>
<dbReference type="InterPro" id="IPR027417">
    <property type="entry name" value="P-loop_NTPase"/>
</dbReference>
<reference evidence="2 3" key="1">
    <citation type="journal article" date="2015" name="Genome Announc.">
        <title>Genome Sequence of Lactobacillus curieae CCTCC M 2011381T, a Novel Producer of Gamma-aminobutyric Acid.</title>
        <authorList>
            <person name="Wang Y."/>
            <person name="Wang Y."/>
            <person name="Lang C."/>
            <person name="Wei D."/>
            <person name="Xu P."/>
            <person name="Xie J."/>
        </authorList>
    </citation>
    <scope>NUCLEOTIDE SEQUENCE [LARGE SCALE GENOMIC DNA]</scope>
    <source>
        <strain evidence="2 3">CCTCC M 2011381</strain>
    </source>
</reference>
<dbReference type="OrthoDB" id="3193269at2"/>
<dbReference type="AlphaFoldDB" id="A0A1S6QJC5"/>
<name>A0A1S6QJC5_9LACO</name>
<dbReference type="Proteomes" id="UP000030361">
    <property type="component" value="Chromosome"/>
</dbReference>
<evidence type="ECO:0000313" key="3">
    <source>
        <dbReference type="Proteomes" id="UP000030361"/>
    </source>
</evidence>
<dbReference type="GO" id="GO:0016301">
    <property type="term" value="F:kinase activity"/>
    <property type="evidence" value="ECO:0007669"/>
    <property type="project" value="UniProtKB-KW"/>
</dbReference>
<proteinExistence type="predicted"/>
<evidence type="ECO:0000313" key="2">
    <source>
        <dbReference type="EMBL" id="AQW21683.1"/>
    </source>
</evidence>
<dbReference type="KEGG" id="lcu:PL11_006970"/>
<dbReference type="eggNOG" id="COG3410">
    <property type="taxonomic scope" value="Bacteria"/>
</dbReference>
<gene>
    <name evidence="2" type="ORF">PL11_006970</name>
</gene>
<dbReference type="EMBL" id="CP018906">
    <property type="protein sequence ID" value="AQW21683.1"/>
    <property type="molecule type" value="Genomic_DNA"/>
</dbReference>
<sequence>MNKILQEQFFVDDLSDDQKHVITDINGYISQAMNNNQHSVAVIEGAAGTGKSVVLMELVRKYMTDKHYKTSLVVNHPELYKAYRDLGASIPNMKVSSIRRPTSLINYAQKNHEKYDIIFVDEAHLLYSKPEPYAHYRGQNQLTDLMNLAKVVVVVYDFDQVFQSKMYWDKQLLQKTIGNHPHKLFSMNFQYRMVASDEQVAWMDELTEQKPMKPFPENSDFEFKVFDTAGELFENIKKRNKEVGMSRVVATSGFPRIDGRHNVEMDSFSLPWDEWDPQRTHWAKREGSITQVGTIYTLQGFDLNYVGMIIGPSFGYDKQTDSMTIIPEKYSHKEIFKKRKDIHFTNEEYKEFIANVLNVLIKRGKYGLYLTAYDDALRQRLVELYQSTK</sequence>
<organism evidence="2 3">
    <name type="scientific">Lentilactobacillus curieae</name>
    <dbReference type="NCBI Taxonomy" id="1138822"/>
    <lineage>
        <taxon>Bacteria</taxon>
        <taxon>Bacillati</taxon>
        <taxon>Bacillota</taxon>
        <taxon>Bacilli</taxon>
        <taxon>Lactobacillales</taxon>
        <taxon>Lactobacillaceae</taxon>
        <taxon>Lentilactobacillus</taxon>
    </lineage>
</organism>
<dbReference type="eggNOG" id="COG1474">
    <property type="taxonomic scope" value="Bacteria"/>
</dbReference>
<accession>A0A1S6QJC5</accession>
<feature type="domain" description="Schlafen group 3-like DNA/RNA helicase" evidence="1">
    <location>
        <begin position="39"/>
        <end position="374"/>
    </location>
</feature>
<dbReference type="RefSeq" id="WP_035168313.1">
    <property type="nucleotide sequence ID" value="NZ_CP018906.1"/>
</dbReference>
<dbReference type="InterPro" id="IPR018647">
    <property type="entry name" value="SLFN_3-like_DNA/RNA_helicase"/>
</dbReference>
<evidence type="ECO:0000259" key="1">
    <source>
        <dbReference type="Pfam" id="PF09848"/>
    </source>
</evidence>
<keyword evidence="2" id="KW-0808">Transferase</keyword>
<keyword evidence="3" id="KW-1185">Reference proteome</keyword>
<dbReference type="SUPFAM" id="SSF52540">
    <property type="entry name" value="P-loop containing nucleoside triphosphate hydrolases"/>
    <property type="match status" value="1"/>
</dbReference>
<protein>
    <submittedName>
        <fullName evidence="2">Thymidine kinase</fullName>
    </submittedName>
</protein>